<dbReference type="GO" id="GO:0005634">
    <property type="term" value="C:nucleus"/>
    <property type="evidence" value="ECO:0007669"/>
    <property type="project" value="TreeGrafter"/>
</dbReference>
<dbReference type="Gene3D" id="2.170.270.10">
    <property type="entry name" value="SET domain"/>
    <property type="match status" value="1"/>
</dbReference>
<protein>
    <recommendedName>
        <fullName evidence="8">SET domain-containing protein</fullName>
    </recommendedName>
</protein>
<feature type="domain" description="CMP/dCMP-type deaminase" evidence="5">
    <location>
        <begin position="379"/>
        <end position="516"/>
    </location>
</feature>
<evidence type="ECO:0000259" key="5">
    <source>
        <dbReference type="PROSITE" id="PS51747"/>
    </source>
</evidence>
<dbReference type="KEGG" id="gtr:GLOTRDRAFT_81597"/>
<gene>
    <name evidence="6" type="ORF">GLOTRDRAFT_81597</name>
</gene>
<dbReference type="OrthoDB" id="3180714at2759"/>
<dbReference type="RefSeq" id="XP_007870454.1">
    <property type="nucleotide sequence ID" value="XM_007872263.1"/>
</dbReference>
<feature type="region of interest" description="Disordered" evidence="3">
    <location>
        <begin position="1"/>
        <end position="25"/>
    </location>
</feature>
<feature type="compositionally biased region" description="Polar residues" evidence="3">
    <location>
        <begin position="13"/>
        <end position="25"/>
    </location>
</feature>
<evidence type="ECO:0000313" key="6">
    <source>
        <dbReference type="EMBL" id="EPQ51006.1"/>
    </source>
</evidence>
<dbReference type="STRING" id="670483.S7PTD1"/>
<dbReference type="EMBL" id="KB469312">
    <property type="protein sequence ID" value="EPQ51006.1"/>
    <property type="molecule type" value="Genomic_DNA"/>
</dbReference>
<dbReference type="eggNOG" id="KOG2771">
    <property type="taxonomic scope" value="Eukaryota"/>
</dbReference>
<dbReference type="SUPFAM" id="SSF82199">
    <property type="entry name" value="SET domain"/>
    <property type="match status" value="1"/>
</dbReference>
<evidence type="ECO:0000256" key="1">
    <source>
        <dbReference type="ARBA" id="ARBA00022694"/>
    </source>
</evidence>
<accession>S7PTD1</accession>
<sequence length="525" mass="57552">MSDAFHLPPSSEGKPSTSTRKAPQHLNSTGCCIRYSEGKGRGVFATRRIDPQTVIEISPVLLFTKDEYRDHGRHTVIDHYTFKWRDGRMALALGLGSLFNHSDHPNVSYTLDTETESIRYTTTRAVAPDEELCIFYGHKLWFENADAGSAGVTPASEEGEADDGWGGLGPLADLVDNQNQDSGPFSFPNGDPNDIIPDADLPFTRLKLIEDPEEETLESVHTIKAWVVDLPDPKQTIAMLKWLRTSGLDDPSLAHLKRVRKSPVTSTTSLLLSRVTSLSEPPVLPADVPLPAPYTLAVPKTAALTLSSCKVKSTLWPTMYAPRRKGELEEWERGRVRWACAAMNAVVATAREAALKGELPIAAHVPVPYASSKDQAAADHSLTREFTAHDTRTSLAHPLKHAVINVIRAVGDYRAASPSRASELTNQPPTTEIQTETDKTRNGTHYLLTSLTLFTTHEPCIMCSMALLHSRVKEVVYLYAMEKTGGCGGVACLPRLEGVNHRFGIARWRSGGGCEDLRVAEDVDA</sequence>
<dbReference type="GO" id="GO:0002100">
    <property type="term" value="P:tRNA wobble adenosine to inosine editing"/>
    <property type="evidence" value="ECO:0007669"/>
    <property type="project" value="InterPro"/>
</dbReference>
<dbReference type="PANTHER" id="PTHR11079">
    <property type="entry name" value="CYTOSINE DEAMINASE FAMILY MEMBER"/>
    <property type="match status" value="1"/>
</dbReference>
<keyword evidence="7" id="KW-1185">Reference proteome</keyword>
<evidence type="ECO:0000313" key="7">
    <source>
        <dbReference type="Proteomes" id="UP000030669"/>
    </source>
</evidence>
<dbReference type="Gene3D" id="3.40.140.10">
    <property type="entry name" value="Cytidine Deaminase, domain 2"/>
    <property type="match status" value="1"/>
</dbReference>
<dbReference type="InterPro" id="IPR002125">
    <property type="entry name" value="CMP_dCMP_dom"/>
</dbReference>
<evidence type="ECO:0000256" key="3">
    <source>
        <dbReference type="SAM" id="MobiDB-lite"/>
    </source>
</evidence>
<dbReference type="InterPro" id="IPR046341">
    <property type="entry name" value="SET_dom_sf"/>
</dbReference>
<proteinExistence type="inferred from homology"/>
<evidence type="ECO:0000259" key="4">
    <source>
        <dbReference type="PROSITE" id="PS50280"/>
    </source>
</evidence>
<dbReference type="CDD" id="cd10540">
    <property type="entry name" value="SET_SpSet7-like"/>
    <property type="match status" value="1"/>
</dbReference>
<evidence type="ECO:0008006" key="8">
    <source>
        <dbReference type="Google" id="ProtNLM"/>
    </source>
</evidence>
<organism evidence="6 7">
    <name type="scientific">Gloeophyllum trabeum (strain ATCC 11539 / FP-39264 / Madison 617)</name>
    <name type="common">Brown rot fungus</name>
    <dbReference type="NCBI Taxonomy" id="670483"/>
    <lineage>
        <taxon>Eukaryota</taxon>
        <taxon>Fungi</taxon>
        <taxon>Dikarya</taxon>
        <taxon>Basidiomycota</taxon>
        <taxon>Agaricomycotina</taxon>
        <taxon>Agaricomycetes</taxon>
        <taxon>Gloeophyllales</taxon>
        <taxon>Gloeophyllaceae</taxon>
        <taxon>Gloeophyllum</taxon>
    </lineage>
</organism>
<dbReference type="Proteomes" id="UP000030669">
    <property type="component" value="Unassembled WGS sequence"/>
</dbReference>
<dbReference type="GO" id="GO:0046872">
    <property type="term" value="F:metal ion binding"/>
    <property type="evidence" value="ECO:0007669"/>
    <property type="project" value="UniProtKB-KW"/>
</dbReference>
<dbReference type="PROSITE" id="PS50280">
    <property type="entry name" value="SET"/>
    <property type="match status" value="1"/>
</dbReference>
<dbReference type="PANTHER" id="PTHR11079:SF156">
    <property type="entry name" value="INACTIVE TRNA-SPECIFIC ADENOSINE DEAMINASE-LIKE PROTEIN 3-RELATED"/>
    <property type="match status" value="1"/>
</dbReference>
<dbReference type="GeneID" id="19309090"/>
<dbReference type="Pfam" id="PF00383">
    <property type="entry name" value="dCMP_cyt_deam_1"/>
    <property type="match status" value="1"/>
</dbReference>
<dbReference type="Pfam" id="PF00856">
    <property type="entry name" value="SET"/>
    <property type="match status" value="1"/>
</dbReference>
<dbReference type="GO" id="GO:0005737">
    <property type="term" value="C:cytoplasm"/>
    <property type="evidence" value="ECO:0007669"/>
    <property type="project" value="TreeGrafter"/>
</dbReference>
<reference evidence="6 7" key="1">
    <citation type="journal article" date="2012" name="Science">
        <title>The Paleozoic origin of enzymatic lignin decomposition reconstructed from 31 fungal genomes.</title>
        <authorList>
            <person name="Floudas D."/>
            <person name="Binder M."/>
            <person name="Riley R."/>
            <person name="Barry K."/>
            <person name="Blanchette R.A."/>
            <person name="Henrissat B."/>
            <person name="Martinez A.T."/>
            <person name="Otillar R."/>
            <person name="Spatafora J.W."/>
            <person name="Yadav J.S."/>
            <person name="Aerts A."/>
            <person name="Benoit I."/>
            <person name="Boyd A."/>
            <person name="Carlson A."/>
            <person name="Copeland A."/>
            <person name="Coutinho P.M."/>
            <person name="de Vries R.P."/>
            <person name="Ferreira P."/>
            <person name="Findley K."/>
            <person name="Foster B."/>
            <person name="Gaskell J."/>
            <person name="Glotzer D."/>
            <person name="Gorecki P."/>
            <person name="Heitman J."/>
            <person name="Hesse C."/>
            <person name="Hori C."/>
            <person name="Igarashi K."/>
            <person name="Jurgens J.A."/>
            <person name="Kallen N."/>
            <person name="Kersten P."/>
            <person name="Kohler A."/>
            <person name="Kuees U."/>
            <person name="Kumar T.K.A."/>
            <person name="Kuo A."/>
            <person name="LaButti K."/>
            <person name="Larrondo L.F."/>
            <person name="Lindquist E."/>
            <person name="Ling A."/>
            <person name="Lombard V."/>
            <person name="Lucas S."/>
            <person name="Lundell T."/>
            <person name="Martin R."/>
            <person name="McLaughlin D.J."/>
            <person name="Morgenstern I."/>
            <person name="Morin E."/>
            <person name="Murat C."/>
            <person name="Nagy L.G."/>
            <person name="Nolan M."/>
            <person name="Ohm R.A."/>
            <person name="Patyshakuliyeva A."/>
            <person name="Rokas A."/>
            <person name="Ruiz-Duenas F.J."/>
            <person name="Sabat G."/>
            <person name="Salamov A."/>
            <person name="Samejima M."/>
            <person name="Schmutz J."/>
            <person name="Slot J.C."/>
            <person name="St John F."/>
            <person name="Stenlid J."/>
            <person name="Sun H."/>
            <person name="Sun S."/>
            <person name="Syed K."/>
            <person name="Tsang A."/>
            <person name="Wiebenga A."/>
            <person name="Young D."/>
            <person name="Pisabarro A."/>
            <person name="Eastwood D.C."/>
            <person name="Martin F."/>
            <person name="Cullen D."/>
            <person name="Grigoriev I.V."/>
            <person name="Hibbett D.S."/>
        </authorList>
    </citation>
    <scope>NUCLEOTIDE SEQUENCE [LARGE SCALE GENOMIC DNA]</scope>
    <source>
        <strain evidence="6 7">ATCC 11539</strain>
    </source>
</reference>
<keyword evidence="1" id="KW-0819">tRNA processing</keyword>
<dbReference type="GO" id="GO:0052717">
    <property type="term" value="F:tRNA-specific adenosine-34 deaminase activity"/>
    <property type="evidence" value="ECO:0007669"/>
    <property type="project" value="UniProtKB-EC"/>
</dbReference>
<dbReference type="OMA" id="KVRWACE"/>
<comment type="similarity">
    <text evidence="2">Belongs to the cytidine and deoxycytidylate deaminase family. ADAT3 subfamily.</text>
</comment>
<dbReference type="HOGENOM" id="CLU_013817_0_1_1"/>
<dbReference type="SUPFAM" id="SSF53927">
    <property type="entry name" value="Cytidine deaminase-like"/>
    <property type="match status" value="1"/>
</dbReference>
<dbReference type="InterPro" id="IPR016193">
    <property type="entry name" value="Cytidine_deaminase-like"/>
</dbReference>
<feature type="region of interest" description="Disordered" evidence="3">
    <location>
        <begin position="150"/>
        <end position="194"/>
    </location>
</feature>
<evidence type="ECO:0000256" key="2">
    <source>
        <dbReference type="ARBA" id="ARBA00038160"/>
    </source>
</evidence>
<dbReference type="SMART" id="SM00317">
    <property type="entry name" value="SET"/>
    <property type="match status" value="1"/>
</dbReference>
<feature type="domain" description="SET" evidence="4">
    <location>
        <begin position="29"/>
        <end position="137"/>
    </location>
</feature>
<dbReference type="PROSITE" id="PS51747">
    <property type="entry name" value="CYT_DCMP_DEAMINASES_2"/>
    <property type="match status" value="1"/>
</dbReference>
<dbReference type="InterPro" id="IPR001214">
    <property type="entry name" value="SET_dom"/>
</dbReference>
<dbReference type="AlphaFoldDB" id="S7PTD1"/>
<name>S7PTD1_GLOTA</name>